<accession>A0ACC1SPD9</accession>
<evidence type="ECO:0000313" key="1">
    <source>
        <dbReference type="EMBL" id="KAJ3543861.1"/>
    </source>
</evidence>
<name>A0ACC1SPD9_9HYPO</name>
<gene>
    <name evidence="1" type="ORF">NM208_g3351</name>
</gene>
<organism evidence="1 2">
    <name type="scientific">Fusarium decemcellulare</name>
    <dbReference type="NCBI Taxonomy" id="57161"/>
    <lineage>
        <taxon>Eukaryota</taxon>
        <taxon>Fungi</taxon>
        <taxon>Dikarya</taxon>
        <taxon>Ascomycota</taxon>
        <taxon>Pezizomycotina</taxon>
        <taxon>Sordariomycetes</taxon>
        <taxon>Hypocreomycetidae</taxon>
        <taxon>Hypocreales</taxon>
        <taxon>Nectriaceae</taxon>
        <taxon>Fusarium</taxon>
        <taxon>Fusarium decemcellulare species complex</taxon>
    </lineage>
</organism>
<comment type="caution">
    <text evidence="1">The sequence shown here is derived from an EMBL/GenBank/DDBJ whole genome shotgun (WGS) entry which is preliminary data.</text>
</comment>
<proteinExistence type="predicted"/>
<evidence type="ECO:0000313" key="2">
    <source>
        <dbReference type="Proteomes" id="UP001148629"/>
    </source>
</evidence>
<sequence>MTVQAWLQSLVALRPAMALPLLLIALGIAYLLGTMFYNVLLHPLRKYPGPKLMAMTRIPYTRMALSGQVHRRILELHQRYGPIVRVAPEILSYKTLMLTAAPSP</sequence>
<keyword evidence="2" id="KW-1185">Reference proteome</keyword>
<dbReference type="Proteomes" id="UP001148629">
    <property type="component" value="Unassembled WGS sequence"/>
</dbReference>
<reference evidence="1" key="1">
    <citation type="submission" date="2022-08" db="EMBL/GenBank/DDBJ databases">
        <title>Genome Sequence of Fusarium decemcellulare.</title>
        <authorList>
            <person name="Buettner E."/>
        </authorList>
    </citation>
    <scope>NUCLEOTIDE SEQUENCE</scope>
    <source>
        <strain evidence="1">Babe19</strain>
    </source>
</reference>
<dbReference type="EMBL" id="JANRMS010000224">
    <property type="protein sequence ID" value="KAJ3543861.1"/>
    <property type="molecule type" value="Genomic_DNA"/>
</dbReference>
<protein>
    <submittedName>
        <fullName evidence="1">Uncharacterized protein</fullName>
    </submittedName>
</protein>